<protein>
    <submittedName>
        <fullName evidence="2">Aminopeptidase</fullName>
        <ecNumber evidence="2">3.4.11.-</ecNumber>
    </submittedName>
</protein>
<dbReference type="PROSITE" id="PS51257">
    <property type="entry name" value="PROKAR_LIPOPROTEIN"/>
    <property type="match status" value="1"/>
</dbReference>
<evidence type="ECO:0000256" key="1">
    <source>
        <dbReference type="SAM" id="SignalP"/>
    </source>
</evidence>
<proteinExistence type="predicted"/>
<keyword evidence="3" id="KW-1185">Reference proteome</keyword>
<name>A0ABY8MJF5_9SPIO</name>
<dbReference type="Pfam" id="PF10023">
    <property type="entry name" value="Aminopep"/>
    <property type="match status" value="1"/>
</dbReference>
<organism evidence="2 3">
    <name type="scientific">Candidatus Haliotispira prima</name>
    <dbReference type="NCBI Taxonomy" id="3034016"/>
    <lineage>
        <taxon>Bacteria</taxon>
        <taxon>Pseudomonadati</taxon>
        <taxon>Spirochaetota</taxon>
        <taxon>Spirochaetia</taxon>
        <taxon>Spirochaetales</taxon>
        <taxon>Spirochaetaceae</taxon>
        <taxon>Candidatus Haliotispira</taxon>
    </lineage>
</organism>
<dbReference type="EMBL" id="CP123443">
    <property type="protein sequence ID" value="WGK69343.1"/>
    <property type="molecule type" value="Genomic_DNA"/>
</dbReference>
<reference evidence="2 3" key="1">
    <citation type="submission" date="2023-04" db="EMBL/GenBank/DDBJ databases">
        <title>Spirochaete genome identified in red abalone sample constitutes a novel genus.</title>
        <authorList>
            <person name="Sharma S.P."/>
            <person name="Purcell C.M."/>
            <person name="Hyde J.R."/>
            <person name="Severin A.J."/>
        </authorList>
    </citation>
    <scope>NUCLEOTIDE SEQUENCE [LARGE SCALE GENOMIC DNA]</scope>
    <source>
        <strain evidence="2 3">SP-2023</strain>
    </source>
</reference>
<dbReference type="GO" id="GO:0004177">
    <property type="term" value="F:aminopeptidase activity"/>
    <property type="evidence" value="ECO:0007669"/>
    <property type="project" value="UniProtKB-KW"/>
</dbReference>
<feature type="chain" id="PRO_5047470497" evidence="1">
    <location>
        <begin position="24"/>
        <end position="370"/>
    </location>
</feature>
<evidence type="ECO:0000313" key="2">
    <source>
        <dbReference type="EMBL" id="WGK69343.1"/>
    </source>
</evidence>
<dbReference type="InterPro" id="IPR014553">
    <property type="entry name" value="Aminopept"/>
</dbReference>
<accession>A0ABY8MJF5</accession>
<evidence type="ECO:0000313" key="3">
    <source>
        <dbReference type="Proteomes" id="UP001228690"/>
    </source>
</evidence>
<keyword evidence="1" id="KW-0732">Signal</keyword>
<keyword evidence="2" id="KW-0378">Hydrolase</keyword>
<dbReference type="RefSeq" id="WP_326927526.1">
    <property type="nucleotide sequence ID" value="NZ_CP123443.1"/>
</dbReference>
<sequence>MKYWCLSALTSVFLSSCYSVSVAGQYLCLLSKGKDLSRVGEPGEQERLLFARVARIKAFAQEELGLRPTKNYSRYVRLNRDYLTLVVSAAPELSFEDYRWNYPFVGKLPYRGYFDTAGAKKEAKKLKERGYDVFVRPVDAFSTLGYVRDPLFSYMAEYSEARLADLIIHESFHATLFVRGDIGFNESLANLVGKYGSRIYMERYGEKALMESGQAQAEQEESEQSAAKQDAQQFRSMVFQLKEDLNKIYQDEQLRREQKLDRKNETIAEWQQQFQQPEYSRHFRGERYLYMAEFPINNAYLALFSLYEDPDNFLDNIYRRLLEEEQGNRTAALHRFIALCRKLGKKHGPQTREALREYWETEGITTLDHP</sequence>
<dbReference type="Proteomes" id="UP001228690">
    <property type="component" value="Chromosome"/>
</dbReference>
<feature type="signal peptide" evidence="1">
    <location>
        <begin position="1"/>
        <end position="23"/>
    </location>
</feature>
<keyword evidence="2" id="KW-0645">Protease</keyword>
<keyword evidence="2" id="KW-0031">Aminopeptidase</keyword>
<dbReference type="EC" id="3.4.11.-" evidence="2"/>
<gene>
    <name evidence="2" type="ORF">P0082_00360</name>
</gene>